<dbReference type="Proteomes" id="UP000004123">
    <property type="component" value="Unassembled WGS sequence"/>
</dbReference>
<dbReference type="AlphaFoldDB" id="F9DLV2"/>
<gene>
    <name evidence="1" type="ORF">HMPREF9144_2644</name>
</gene>
<protein>
    <submittedName>
        <fullName evidence="1">Uncharacterized protein</fullName>
    </submittedName>
</protein>
<dbReference type="EMBL" id="AFPY01000127">
    <property type="protein sequence ID" value="EGQ12703.1"/>
    <property type="molecule type" value="Genomic_DNA"/>
</dbReference>
<comment type="caution">
    <text evidence="1">The sequence shown here is derived from an EMBL/GenBank/DDBJ whole genome shotgun (WGS) entry which is preliminary data.</text>
</comment>
<evidence type="ECO:0000313" key="2">
    <source>
        <dbReference type="Proteomes" id="UP000004123"/>
    </source>
</evidence>
<sequence>MHLLCRSFRASKILNIQANNTFSVPEKHLYQFEAQQLLKKCCNFKRY</sequence>
<evidence type="ECO:0000313" key="1">
    <source>
        <dbReference type="EMBL" id="EGQ12703.1"/>
    </source>
</evidence>
<dbReference type="HOGENOM" id="CLU_3171732_0_0_10"/>
<organism evidence="1 2">
    <name type="scientific">Prevotella pallens ATCC 700821</name>
    <dbReference type="NCBI Taxonomy" id="997353"/>
    <lineage>
        <taxon>Bacteria</taxon>
        <taxon>Pseudomonadati</taxon>
        <taxon>Bacteroidota</taxon>
        <taxon>Bacteroidia</taxon>
        <taxon>Bacteroidales</taxon>
        <taxon>Prevotellaceae</taxon>
        <taxon>Prevotella</taxon>
    </lineage>
</organism>
<accession>F9DLV2</accession>
<proteinExistence type="predicted"/>
<name>F9DLV2_9BACT</name>
<dbReference type="STRING" id="997353.HMPREF9144_2644"/>
<reference evidence="1 2" key="1">
    <citation type="submission" date="2011-04" db="EMBL/GenBank/DDBJ databases">
        <authorList>
            <person name="Muzny D."/>
            <person name="Qin X."/>
            <person name="Deng J."/>
            <person name="Jiang H."/>
            <person name="Liu Y."/>
            <person name="Qu J."/>
            <person name="Song X.-Z."/>
            <person name="Zhang L."/>
            <person name="Thornton R."/>
            <person name="Coyle M."/>
            <person name="Francisco L."/>
            <person name="Jackson L."/>
            <person name="Javaid M."/>
            <person name="Korchina V."/>
            <person name="Kovar C."/>
            <person name="Mata R."/>
            <person name="Mathew T."/>
            <person name="Ngo R."/>
            <person name="Nguyen L."/>
            <person name="Nguyen N."/>
            <person name="Okwuonu G."/>
            <person name="Ongeri F."/>
            <person name="Pham C."/>
            <person name="Simmons D."/>
            <person name="Wilczek-Boney K."/>
            <person name="Hale W."/>
            <person name="Jakkamsetti A."/>
            <person name="Pham P."/>
            <person name="Ruth R."/>
            <person name="San Lucas F."/>
            <person name="Warren J."/>
            <person name="Zhang J."/>
            <person name="Zhao Z."/>
            <person name="Zhou C."/>
            <person name="Zhu D."/>
            <person name="Lee S."/>
            <person name="Bess C."/>
            <person name="Blankenburg K."/>
            <person name="Forbes L."/>
            <person name="Fu Q."/>
            <person name="Gubbala S."/>
            <person name="Hirani K."/>
            <person name="Jayaseelan J.C."/>
            <person name="Lara F."/>
            <person name="Munidasa M."/>
            <person name="Palculict T."/>
            <person name="Patil S."/>
            <person name="Pu L.-L."/>
            <person name="Saada N."/>
            <person name="Tang L."/>
            <person name="Weissenberger G."/>
            <person name="Zhu Y."/>
            <person name="Hemphill L."/>
            <person name="Shang Y."/>
            <person name="Youmans B."/>
            <person name="Ayvaz T."/>
            <person name="Ross M."/>
            <person name="Santibanez J."/>
            <person name="Aqrawi P."/>
            <person name="Gross S."/>
            <person name="Joshi V."/>
            <person name="Fowler G."/>
            <person name="Nazareth L."/>
            <person name="Reid J."/>
            <person name="Worley K."/>
            <person name="Petrosino J."/>
            <person name="Highlander S."/>
            <person name="Gibbs R."/>
        </authorList>
    </citation>
    <scope>NUCLEOTIDE SEQUENCE [LARGE SCALE GENOMIC DNA]</scope>
    <source>
        <strain evidence="1 2">ATCC 700821</strain>
    </source>
</reference>